<dbReference type="InterPro" id="IPR002104">
    <property type="entry name" value="Integrase_catalytic"/>
</dbReference>
<feature type="domain" description="Core-binding (CB)" evidence="7">
    <location>
        <begin position="153"/>
        <end position="245"/>
    </location>
</feature>
<dbReference type="PANTHER" id="PTHR30629:SF2">
    <property type="entry name" value="PROPHAGE INTEGRASE INTS-RELATED"/>
    <property type="match status" value="1"/>
</dbReference>
<dbReference type="InterPro" id="IPR013762">
    <property type="entry name" value="Integrase-like_cat_sf"/>
</dbReference>
<dbReference type="Gene3D" id="1.10.443.10">
    <property type="entry name" value="Intergrase catalytic core"/>
    <property type="match status" value="1"/>
</dbReference>
<feature type="domain" description="Tyr recombinase" evidence="6">
    <location>
        <begin position="265"/>
        <end position="440"/>
    </location>
</feature>
<dbReference type="Pfam" id="PF13356">
    <property type="entry name" value="Arm-DNA-bind_3"/>
    <property type="match status" value="1"/>
</dbReference>
<dbReference type="EMBL" id="NCEB01000036">
    <property type="protein sequence ID" value="OYX31041.1"/>
    <property type="molecule type" value="Genomic_DNA"/>
</dbReference>
<dbReference type="PANTHER" id="PTHR30629">
    <property type="entry name" value="PROPHAGE INTEGRASE"/>
    <property type="match status" value="1"/>
</dbReference>
<evidence type="ECO:0000256" key="1">
    <source>
        <dbReference type="ARBA" id="ARBA00008857"/>
    </source>
</evidence>
<dbReference type="GO" id="GO:0006310">
    <property type="term" value="P:DNA recombination"/>
    <property type="evidence" value="ECO:0007669"/>
    <property type="project" value="UniProtKB-KW"/>
</dbReference>
<dbReference type="Proteomes" id="UP000215595">
    <property type="component" value="Unassembled WGS sequence"/>
</dbReference>
<dbReference type="InterPro" id="IPR038488">
    <property type="entry name" value="Integrase_DNA-bd_sf"/>
</dbReference>
<dbReference type="SUPFAM" id="SSF56349">
    <property type="entry name" value="DNA breaking-rejoining enzymes"/>
    <property type="match status" value="1"/>
</dbReference>
<dbReference type="InterPro" id="IPR011010">
    <property type="entry name" value="DNA_brk_join_enz"/>
</dbReference>
<evidence type="ECO:0000313" key="9">
    <source>
        <dbReference type="Proteomes" id="UP000215595"/>
    </source>
</evidence>
<evidence type="ECO:0000313" key="8">
    <source>
        <dbReference type="EMBL" id="OYX31041.1"/>
    </source>
</evidence>
<dbReference type="Pfam" id="PF14659">
    <property type="entry name" value="Phage_int_SAM_3"/>
    <property type="match status" value="1"/>
</dbReference>
<dbReference type="InterPro" id="IPR025166">
    <property type="entry name" value="Integrase_DNA_bind_dom"/>
</dbReference>
<dbReference type="GO" id="GO:0015074">
    <property type="term" value="P:DNA integration"/>
    <property type="evidence" value="ECO:0007669"/>
    <property type="project" value="UniProtKB-KW"/>
</dbReference>
<accession>A0A258FEW7</accession>
<keyword evidence="4" id="KW-0233">DNA recombination</keyword>
<comment type="caution">
    <text evidence="8">The sequence shown here is derived from an EMBL/GenBank/DDBJ whole genome shotgun (WGS) entry which is preliminary data.</text>
</comment>
<dbReference type="InterPro" id="IPR010998">
    <property type="entry name" value="Integrase_recombinase_N"/>
</dbReference>
<evidence type="ECO:0008006" key="10">
    <source>
        <dbReference type="Google" id="ProtNLM"/>
    </source>
</evidence>
<protein>
    <recommendedName>
        <fullName evidence="10">Integrase</fullName>
    </recommendedName>
</protein>
<dbReference type="Gene3D" id="3.30.160.390">
    <property type="entry name" value="Integrase, DNA-binding domain"/>
    <property type="match status" value="1"/>
</dbReference>
<dbReference type="PROSITE" id="PS51898">
    <property type="entry name" value="TYR_RECOMBINASE"/>
    <property type="match status" value="1"/>
</dbReference>
<dbReference type="Gene3D" id="1.10.150.130">
    <property type="match status" value="1"/>
</dbReference>
<evidence type="ECO:0000256" key="2">
    <source>
        <dbReference type="ARBA" id="ARBA00022908"/>
    </source>
</evidence>
<dbReference type="InterPro" id="IPR004107">
    <property type="entry name" value="Integrase_SAM-like_N"/>
</dbReference>
<organism evidence="8 9">
    <name type="scientific">Brevundimonas subvibrioides</name>
    <dbReference type="NCBI Taxonomy" id="74313"/>
    <lineage>
        <taxon>Bacteria</taxon>
        <taxon>Pseudomonadati</taxon>
        <taxon>Pseudomonadota</taxon>
        <taxon>Alphaproteobacteria</taxon>
        <taxon>Caulobacterales</taxon>
        <taxon>Caulobacteraceae</taxon>
        <taxon>Brevundimonas</taxon>
    </lineage>
</organism>
<evidence type="ECO:0000256" key="4">
    <source>
        <dbReference type="ARBA" id="ARBA00023172"/>
    </source>
</evidence>
<evidence type="ECO:0000259" key="7">
    <source>
        <dbReference type="PROSITE" id="PS51900"/>
    </source>
</evidence>
<name>A0A258FEW7_9CAUL</name>
<keyword evidence="3 5" id="KW-0238">DNA-binding</keyword>
<proteinExistence type="inferred from homology"/>
<evidence type="ECO:0000256" key="3">
    <source>
        <dbReference type="ARBA" id="ARBA00023125"/>
    </source>
</evidence>
<gene>
    <name evidence="8" type="ORF">B7Z01_13160</name>
</gene>
<dbReference type="InterPro" id="IPR050808">
    <property type="entry name" value="Phage_Integrase"/>
</dbReference>
<dbReference type="GO" id="GO:0003677">
    <property type="term" value="F:DNA binding"/>
    <property type="evidence" value="ECO:0007669"/>
    <property type="project" value="UniProtKB-UniRule"/>
</dbReference>
<evidence type="ECO:0000256" key="5">
    <source>
        <dbReference type="PROSITE-ProRule" id="PRU01248"/>
    </source>
</evidence>
<keyword evidence="2" id="KW-0229">DNA integration</keyword>
<dbReference type="PROSITE" id="PS51900">
    <property type="entry name" value="CB"/>
    <property type="match status" value="1"/>
</dbReference>
<dbReference type="AlphaFoldDB" id="A0A258FEW7"/>
<dbReference type="InterPro" id="IPR044068">
    <property type="entry name" value="CB"/>
</dbReference>
<evidence type="ECO:0000259" key="6">
    <source>
        <dbReference type="PROSITE" id="PS51898"/>
    </source>
</evidence>
<reference evidence="8 9" key="1">
    <citation type="submission" date="2017-03" db="EMBL/GenBank/DDBJ databases">
        <title>Lifting the veil on microbial sulfur biogeochemistry in mining wastewaters.</title>
        <authorList>
            <person name="Kantor R.S."/>
            <person name="Colenbrander Nelson T."/>
            <person name="Marshall S."/>
            <person name="Bennett D."/>
            <person name="Apte S."/>
            <person name="Camacho D."/>
            <person name="Thomas B.C."/>
            <person name="Warren L.A."/>
            <person name="Banfield J.F."/>
        </authorList>
    </citation>
    <scope>NUCLEOTIDE SEQUENCE [LARGE SCALE GENOMIC DNA]</scope>
    <source>
        <strain evidence="8">32-69-9</strain>
    </source>
</reference>
<dbReference type="Pfam" id="PF00589">
    <property type="entry name" value="Phage_integrase"/>
    <property type="match status" value="1"/>
</dbReference>
<comment type="similarity">
    <text evidence="1">Belongs to the 'phage' integrase family.</text>
</comment>
<dbReference type="CDD" id="cd00796">
    <property type="entry name" value="INT_Rci_Hp1_C"/>
    <property type="match status" value="1"/>
</dbReference>
<sequence length="465" mass="51164">MPKCLTYRRNVGKGRLPVVTAVSSDLLRSGDHVVTRRRAQTPQWRDGGIMSGDHMVTTARLTKRSVENLPPRAERYVVWDTELKGFGVRVSPQGRRTYLARYRTTGGADRRLTLATHGVMTTEEAREQARRILAEAAMGGDPQGAKADRRAEMTVKDLCELYMAEGTATKKATTLRIDRIRIDRHINPRLGSRKVTDITRGDIQRLMIDVGNGNIRGAATPHTRGGKGAAARTVGLLGGIFTFAQERGFVEINPVRGLKRYKDNRRERFLSAAELARLGDLLTELNRAGGDPRHVAIIRVLLLTGARKNEIAQLRWSEVDLENGLLRLRDSKTGPKVIRLGAAATALLARCPRSHPTWVFPDRRHVDRPVSNLDWAWVTIRNRAGLPDVRIHDLRHSFASVGVAGGEGLVLIGKLLGHEHVATTNRYAHLSDDPLQAAADRISSRVADALGLASSNDPAPASAQA</sequence>